<organism evidence="1 2">
    <name type="scientific">Zingiber officinale</name>
    <name type="common">Ginger</name>
    <name type="synonym">Amomum zingiber</name>
    <dbReference type="NCBI Taxonomy" id="94328"/>
    <lineage>
        <taxon>Eukaryota</taxon>
        <taxon>Viridiplantae</taxon>
        <taxon>Streptophyta</taxon>
        <taxon>Embryophyta</taxon>
        <taxon>Tracheophyta</taxon>
        <taxon>Spermatophyta</taxon>
        <taxon>Magnoliopsida</taxon>
        <taxon>Liliopsida</taxon>
        <taxon>Zingiberales</taxon>
        <taxon>Zingiberaceae</taxon>
        <taxon>Zingiber</taxon>
    </lineage>
</organism>
<gene>
    <name evidence="1" type="ORF">ZIOFF_061516</name>
</gene>
<comment type="caution">
    <text evidence="1">The sequence shown here is derived from an EMBL/GenBank/DDBJ whole genome shotgun (WGS) entry which is preliminary data.</text>
</comment>
<sequence>MERLSRGSAALALVPFYPGLSNSDETLIMANLGGGVFHGSAVVKFCIPTKAALQEAYSTSVLPFDVLVNKPSEKKFAFVSSDAHSCCCFEVHVCTARRPFPMEQRLQMDAVWAIQRGLVPTERCSLLALVAFTATIGCMACDPSPPSLNFQFPDHPIFSMVIFEKHQCAVALFTPEGTVARAMGESMPWKGIKLRMWEQRVAVV</sequence>
<name>A0A8J5F8L9_ZINOF</name>
<protein>
    <submittedName>
        <fullName evidence="1">Uncharacterized protein</fullName>
    </submittedName>
</protein>
<accession>A0A8J5F8L9</accession>
<evidence type="ECO:0000313" key="1">
    <source>
        <dbReference type="EMBL" id="KAG6478084.1"/>
    </source>
</evidence>
<dbReference type="Proteomes" id="UP000734854">
    <property type="component" value="Unassembled WGS sequence"/>
</dbReference>
<dbReference type="AlphaFoldDB" id="A0A8J5F8L9"/>
<keyword evidence="2" id="KW-1185">Reference proteome</keyword>
<reference evidence="1 2" key="1">
    <citation type="submission" date="2020-08" db="EMBL/GenBank/DDBJ databases">
        <title>Plant Genome Project.</title>
        <authorList>
            <person name="Zhang R.-G."/>
        </authorList>
    </citation>
    <scope>NUCLEOTIDE SEQUENCE [LARGE SCALE GENOMIC DNA]</scope>
    <source>
        <tissue evidence="1">Rhizome</tissue>
    </source>
</reference>
<evidence type="ECO:0000313" key="2">
    <source>
        <dbReference type="Proteomes" id="UP000734854"/>
    </source>
</evidence>
<proteinExistence type="predicted"/>
<dbReference type="EMBL" id="JACMSC010000017">
    <property type="protein sequence ID" value="KAG6478084.1"/>
    <property type="molecule type" value="Genomic_DNA"/>
</dbReference>